<evidence type="ECO:0000313" key="2">
    <source>
        <dbReference type="EMBL" id="TWU00305.1"/>
    </source>
</evidence>
<evidence type="ECO:0008006" key="4">
    <source>
        <dbReference type="Google" id="ProtNLM"/>
    </source>
</evidence>
<gene>
    <name evidence="2" type="ORF">Pla108_12540</name>
</gene>
<keyword evidence="3" id="KW-1185">Reference proteome</keyword>
<dbReference type="Proteomes" id="UP000317421">
    <property type="component" value="Unassembled WGS sequence"/>
</dbReference>
<dbReference type="SUPFAM" id="SSF48452">
    <property type="entry name" value="TPR-like"/>
    <property type="match status" value="1"/>
</dbReference>
<comment type="caution">
    <text evidence="2">The sequence shown here is derived from an EMBL/GenBank/DDBJ whole genome shotgun (WGS) entry which is preliminary data.</text>
</comment>
<name>A0A5C6AJT3_9BACT</name>
<reference evidence="2 3" key="1">
    <citation type="submission" date="2019-02" db="EMBL/GenBank/DDBJ databases">
        <title>Deep-cultivation of Planctomycetes and their phenomic and genomic characterization uncovers novel biology.</title>
        <authorList>
            <person name="Wiegand S."/>
            <person name="Jogler M."/>
            <person name="Boedeker C."/>
            <person name="Pinto D."/>
            <person name="Vollmers J."/>
            <person name="Rivas-Marin E."/>
            <person name="Kohn T."/>
            <person name="Peeters S.H."/>
            <person name="Heuer A."/>
            <person name="Rast P."/>
            <person name="Oberbeckmann S."/>
            <person name="Bunk B."/>
            <person name="Jeske O."/>
            <person name="Meyerdierks A."/>
            <person name="Storesund J.E."/>
            <person name="Kallscheuer N."/>
            <person name="Luecker S."/>
            <person name="Lage O.M."/>
            <person name="Pohl T."/>
            <person name="Merkel B.J."/>
            <person name="Hornburger P."/>
            <person name="Mueller R.-W."/>
            <person name="Bruemmer F."/>
            <person name="Labrenz M."/>
            <person name="Spormann A.M."/>
            <person name="Op Den Camp H."/>
            <person name="Overmann J."/>
            <person name="Amann R."/>
            <person name="Jetten M.S.M."/>
            <person name="Mascher T."/>
            <person name="Medema M.H."/>
            <person name="Devos D.P."/>
            <person name="Kaster A.-K."/>
            <person name="Ovreas L."/>
            <person name="Rohde M."/>
            <person name="Galperin M.Y."/>
            <person name="Jogler C."/>
        </authorList>
    </citation>
    <scope>NUCLEOTIDE SEQUENCE [LARGE SCALE GENOMIC DNA]</scope>
    <source>
        <strain evidence="2 3">Pla108</strain>
    </source>
</reference>
<evidence type="ECO:0000256" key="1">
    <source>
        <dbReference type="SAM" id="SignalP"/>
    </source>
</evidence>
<keyword evidence="1" id="KW-0732">Signal</keyword>
<proteinExistence type="predicted"/>
<feature type="signal peptide" evidence="1">
    <location>
        <begin position="1"/>
        <end position="22"/>
    </location>
</feature>
<dbReference type="Gene3D" id="1.25.40.10">
    <property type="entry name" value="Tetratricopeptide repeat domain"/>
    <property type="match status" value="2"/>
</dbReference>
<feature type="chain" id="PRO_5022734340" description="Tetratricopeptide repeat protein" evidence="1">
    <location>
        <begin position="23"/>
        <end position="344"/>
    </location>
</feature>
<dbReference type="EMBL" id="SJPR01000001">
    <property type="protein sequence ID" value="TWU00305.1"/>
    <property type="molecule type" value="Genomic_DNA"/>
</dbReference>
<dbReference type="RefSeq" id="WP_146443988.1">
    <property type="nucleotide sequence ID" value="NZ_SJPR01000001.1"/>
</dbReference>
<dbReference type="OrthoDB" id="251560at2"/>
<dbReference type="AlphaFoldDB" id="A0A5C6AJT3"/>
<accession>A0A5C6AJT3</accession>
<dbReference type="InterPro" id="IPR011990">
    <property type="entry name" value="TPR-like_helical_dom_sf"/>
</dbReference>
<organism evidence="2 3">
    <name type="scientific">Botrimarina colliarenosi</name>
    <dbReference type="NCBI Taxonomy" id="2528001"/>
    <lineage>
        <taxon>Bacteria</taxon>
        <taxon>Pseudomonadati</taxon>
        <taxon>Planctomycetota</taxon>
        <taxon>Planctomycetia</taxon>
        <taxon>Pirellulales</taxon>
        <taxon>Lacipirellulaceae</taxon>
        <taxon>Botrimarina</taxon>
    </lineage>
</organism>
<evidence type="ECO:0000313" key="3">
    <source>
        <dbReference type="Proteomes" id="UP000317421"/>
    </source>
</evidence>
<sequence precursor="true">MKPVHWILSLVILVAPATTASAVDRVRLVEGGSASGTIQKITRDAVTIETIDRTIEVPVIQIRAVLFDDEPSQLGQARINTENGGYETALEKLNQAGDDRSAAKGIQQDLAYYRAYCAARLAMGGEGEATQAGRALTEFVRENPDSYHYYAAVEALGDLLVSIGREEQAERTYAQIAKAPSLGLKARSALLIGRSLQSRGEHEDALRRFDALLAAKANEPGIAIIQQAAQLAKAESLAATGDLEGGLKLTRDAIRAASAQETAALAAGYNTLGRCYEEADRSKDALFAYLHTDLLFNSDPATHAEALAHLAKLWRSVGKPDEASDAAKRLRRQYAASPQAREVR</sequence>
<protein>
    <recommendedName>
        <fullName evidence="4">Tetratricopeptide repeat protein</fullName>
    </recommendedName>
</protein>